<evidence type="ECO:0000256" key="5">
    <source>
        <dbReference type="SAM" id="MobiDB-lite"/>
    </source>
</evidence>
<evidence type="ECO:0000256" key="2">
    <source>
        <dbReference type="ARBA" id="ARBA00022692"/>
    </source>
</evidence>
<protein>
    <submittedName>
        <fullName evidence="8">MFS general substrate transporter</fullName>
    </submittedName>
</protein>
<feature type="transmembrane region" description="Helical" evidence="6">
    <location>
        <begin position="320"/>
        <end position="341"/>
    </location>
</feature>
<dbReference type="AlphaFoldDB" id="A0A6G1IUH1"/>
<reference evidence="8" key="1">
    <citation type="journal article" date="2020" name="Stud. Mycol.">
        <title>101 Dothideomycetes genomes: a test case for predicting lifestyles and emergence of pathogens.</title>
        <authorList>
            <person name="Haridas S."/>
            <person name="Albert R."/>
            <person name="Binder M."/>
            <person name="Bloem J."/>
            <person name="Labutti K."/>
            <person name="Salamov A."/>
            <person name="Andreopoulos B."/>
            <person name="Baker S."/>
            <person name="Barry K."/>
            <person name="Bills G."/>
            <person name="Bluhm B."/>
            <person name="Cannon C."/>
            <person name="Castanera R."/>
            <person name="Culley D."/>
            <person name="Daum C."/>
            <person name="Ezra D."/>
            <person name="Gonzalez J."/>
            <person name="Henrissat B."/>
            <person name="Kuo A."/>
            <person name="Liang C."/>
            <person name="Lipzen A."/>
            <person name="Lutzoni F."/>
            <person name="Magnuson J."/>
            <person name="Mondo S."/>
            <person name="Nolan M."/>
            <person name="Ohm R."/>
            <person name="Pangilinan J."/>
            <person name="Park H.-J."/>
            <person name="Ramirez L."/>
            <person name="Alfaro M."/>
            <person name="Sun H."/>
            <person name="Tritt A."/>
            <person name="Yoshinaga Y."/>
            <person name="Zwiers L.-H."/>
            <person name="Turgeon B."/>
            <person name="Goodwin S."/>
            <person name="Spatafora J."/>
            <person name="Crous P."/>
            <person name="Grigoriev I."/>
        </authorList>
    </citation>
    <scope>NUCLEOTIDE SEQUENCE</scope>
    <source>
        <strain evidence="8">CBS 122367</strain>
    </source>
</reference>
<keyword evidence="4 6" id="KW-0472">Membrane</keyword>
<keyword evidence="9" id="KW-1185">Reference proteome</keyword>
<feature type="transmembrane region" description="Helical" evidence="6">
    <location>
        <begin position="195"/>
        <end position="217"/>
    </location>
</feature>
<dbReference type="PANTHER" id="PTHR23501">
    <property type="entry name" value="MAJOR FACILITATOR SUPERFAMILY"/>
    <property type="match status" value="1"/>
</dbReference>
<keyword evidence="3 6" id="KW-1133">Transmembrane helix</keyword>
<feature type="transmembrane region" description="Helical" evidence="6">
    <location>
        <begin position="108"/>
        <end position="128"/>
    </location>
</feature>
<feature type="transmembrane region" description="Helical" evidence="6">
    <location>
        <begin position="391"/>
        <end position="415"/>
    </location>
</feature>
<dbReference type="InterPro" id="IPR020846">
    <property type="entry name" value="MFS_dom"/>
</dbReference>
<feature type="transmembrane region" description="Helical" evidence="6">
    <location>
        <begin position="361"/>
        <end position="379"/>
    </location>
</feature>
<feature type="transmembrane region" description="Helical" evidence="6">
    <location>
        <begin position="134"/>
        <end position="156"/>
    </location>
</feature>
<dbReference type="InterPro" id="IPR011701">
    <property type="entry name" value="MFS"/>
</dbReference>
<feature type="transmembrane region" description="Helical" evidence="6">
    <location>
        <begin position="41"/>
        <end position="66"/>
    </location>
</feature>
<feature type="transmembrane region" description="Helical" evidence="6">
    <location>
        <begin position="78"/>
        <end position="96"/>
    </location>
</feature>
<feature type="transmembrane region" description="Helical" evidence="6">
    <location>
        <begin position="168"/>
        <end position="189"/>
    </location>
</feature>
<feature type="region of interest" description="Disordered" evidence="5">
    <location>
        <begin position="1"/>
        <end position="26"/>
    </location>
</feature>
<keyword evidence="2 6" id="KW-0812">Transmembrane</keyword>
<dbReference type="PANTHER" id="PTHR23501:SF43">
    <property type="entry name" value="MULTIDRUG TRANSPORTER, PUTATIVE (AFU_ORTHOLOGUE AFUA_6G03040)-RELATED"/>
    <property type="match status" value="1"/>
</dbReference>
<accession>A0A6G1IUH1</accession>
<dbReference type="InterPro" id="IPR036259">
    <property type="entry name" value="MFS_trans_sf"/>
</dbReference>
<sequence>MTNDIAHESPPSQSKERISNEIGGTENTNEEATKFLKGWPLLILSSTLGLAIFLVTIEVTIVATSLNPITDDLHAFDKTSWIITAYLVTYTSFHIISAKLSDIFGRKAAVITSLCLFTLSSGACGASRNVTQLIILRAFQGIGASGSYSVIVAIFFELVPPAQFARTTSLISSIFALAFLLGPLLGGVITQFSTWRWVFLLNVPAGSICVLGLAVTLPNHFPDQKRVTSQPMKWTQPFSKSQLSRLDLFGTTLLLSASVLLVTALEQAGNPNPWGSLLIITCLLLSVLSWLCFFAWSKVSTKDGVARELVFPWRLIQTRFSVGLLITIFLTGMPLTVAIIEIPLRFQAVNSLSPLQAGIRLLPYAVLNPLGSIIAPYAAKRFRVPPIYMMLTGAVIQVVGTALLSTASTSMVGIVPAETHVYEGLAGFGTGVNLA</sequence>
<dbReference type="Pfam" id="PF07690">
    <property type="entry name" value="MFS_1"/>
    <property type="match status" value="1"/>
</dbReference>
<evidence type="ECO:0000256" key="6">
    <source>
        <dbReference type="SAM" id="Phobius"/>
    </source>
</evidence>
<evidence type="ECO:0000256" key="1">
    <source>
        <dbReference type="ARBA" id="ARBA00004141"/>
    </source>
</evidence>
<dbReference type="PROSITE" id="PS50850">
    <property type="entry name" value="MFS"/>
    <property type="match status" value="1"/>
</dbReference>
<feature type="domain" description="Major facilitator superfamily (MFS) profile" evidence="7">
    <location>
        <begin position="44"/>
        <end position="435"/>
    </location>
</feature>
<dbReference type="PRINTS" id="PR01036">
    <property type="entry name" value="TCRTETB"/>
</dbReference>
<evidence type="ECO:0000259" key="7">
    <source>
        <dbReference type="PROSITE" id="PS50850"/>
    </source>
</evidence>
<dbReference type="Proteomes" id="UP000799291">
    <property type="component" value="Unassembled WGS sequence"/>
</dbReference>
<dbReference type="EMBL" id="MU005590">
    <property type="protein sequence ID" value="KAF2681603.1"/>
    <property type="molecule type" value="Genomic_DNA"/>
</dbReference>
<dbReference type="PROSITE" id="PS00216">
    <property type="entry name" value="SUGAR_TRANSPORT_1"/>
    <property type="match status" value="1"/>
</dbReference>
<dbReference type="SUPFAM" id="SSF103473">
    <property type="entry name" value="MFS general substrate transporter"/>
    <property type="match status" value="1"/>
</dbReference>
<dbReference type="InterPro" id="IPR005829">
    <property type="entry name" value="Sugar_transporter_CS"/>
</dbReference>
<dbReference type="GO" id="GO:0022857">
    <property type="term" value="F:transmembrane transporter activity"/>
    <property type="evidence" value="ECO:0007669"/>
    <property type="project" value="InterPro"/>
</dbReference>
<organism evidence="8 9">
    <name type="scientific">Lentithecium fluviatile CBS 122367</name>
    <dbReference type="NCBI Taxonomy" id="1168545"/>
    <lineage>
        <taxon>Eukaryota</taxon>
        <taxon>Fungi</taxon>
        <taxon>Dikarya</taxon>
        <taxon>Ascomycota</taxon>
        <taxon>Pezizomycotina</taxon>
        <taxon>Dothideomycetes</taxon>
        <taxon>Pleosporomycetidae</taxon>
        <taxon>Pleosporales</taxon>
        <taxon>Massarineae</taxon>
        <taxon>Lentitheciaceae</taxon>
        <taxon>Lentithecium</taxon>
    </lineage>
</organism>
<name>A0A6G1IUH1_9PLEO</name>
<gene>
    <name evidence="8" type="ORF">K458DRAFT_391565</name>
</gene>
<dbReference type="Gene3D" id="1.20.1720.10">
    <property type="entry name" value="Multidrug resistance protein D"/>
    <property type="match status" value="1"/>
</dbReference>
<evidence type="ECO:0000313" key="9">
    <source>
        <dbReference type="Proteomes" id="UP000799291"/>
    </source>
</evidence>
<evidence type="ECO:0000313" key="8">
    <source>
        <dbReference type="EMBL" id="KAF2681603.1"/>
    </source>
</evidence>
<feature type="transmembrane region" description="Helical" evidence="6">
    <location>
        <begin position="277"/>
        <end position="299"/>
    </location>
</feature>
<dbReference type="GO" id="GO:0005886">
    <property type="term" value="C:plasma membrane"/>
    <property type="evidence" value="ECO:0007669"/>
    <property type="project" value="TreeGrafter"/>
</dbReference>
<feature type="transmembrane region" description="Helical" evidence="6">
    <location>
        <begin position="246"/>
        <end position="265"/>
    </location>
</feature>
<comment type="subcellular location">
    <subcellularLocation>
        <location evidence="1">Membrane</location>
        <topology evidence="1">Multi-pass membrane protein</topology>
    </subcellularLocation>
</comment>
<proteinExistence type="predicted"/>
<evidence type="ECO:0000256" key="4">
    <source>
        <dbReference type="ARBA" id="ARBA00023136"/>
    </source>
</evidence>
<dbReference type="OrthoDB" id="440553at2759"/>
<evidence type="ECO:0000256" key="3">
    <source>
        <dbReference type="ARBA" id="ARBA00022989"/>
    </source>
</evidence>